<dbReference type="Proteomes" id="UP001596180">
    <property type="component" value="Unassembled WGS sequence"/>
</dbReference>
<protein>
    <submittedName>
        <fullName evidence="1">DUF6415 family natural product biosynthesis protein</fullName>
    </submittedName>
</protein>
<proteinExistence type="predicted"/>
<comment type="caution">
    <text evidence="1">The sequence shown here is derived from an EMBL/GenBank/DDBJ whole genome shotgun (WGS) entry which is preliminary data.</text>
</comment>
<accession>A0ABW1E1T0</accession>
<dbReference type="Pfam" id="PF19979">
    <property type="entry name" value="DUF6415"/>
    <property type="match status" value="1"/>
</dbReference>
<evidence type="ECO:0000313" key="2">
    <source>
        <dbReference type="Proteomes" id="UP001596180"/>
    </source>
</evidence>
<keyword evidence="2" id="KW-1185">Reference proteome</keyword>
<dbReference type="RefSeq" id="WP_381365058.1">
    <property type="nucleotide sequence ID" value="NZ_JBHSOA010000043.1"/>
</dbReference>
<sequence length="142" mass="15931">MTAPGTARRLPRPVEQWKPPLPHDQLTTVLDKLRAWRPFDGDALLDDVAAALDDVVPTEEDVAEIAERLRGHLMQLVDIALAAEEDQRDTTSAQLIEQARTLRAEEVPGDRWQAIGHLRRMGWTVNELLERLVAVRCLTAVA</sequence>
<organism evidence="1 2">
    <name type="scientific">Streptomyces chlorus</name>
    <dbReference type="NCBI Taxonomy" id="887452"/>
    <lineage>
        <taxon>Bacteria</taxon>
        <taxon>Bacillati</taxon>
        <taxon>Actinomycetota</taxon>
        <taxon>Actinomycetes</taxon>
        <taxon>Kitasatosporales</taxon>
        <taxon>Streptomycetaceae</taxon>
        <taxon>Streptomyces</taxon>
    </lineage>
</organism>
<dbReference type="EMBL" id="JBHSOA010000043">
    <property type="protein sequence ID" value="MFC5854181.1"/>
    <property type="molecule type" value="Genomic_DNA"/>
</dbReference>
<gene>
    <name evidence="1" type="ORF">ACFPZI_20945</name>
</gene>
<reference evidence="2" key="1">
    <citation type="journal article" date="2019" name="Int. J. Syst. Evol. Microbiol.">
        <title>The Global Catalogue of Microorganisms (GCM) 10K type strain sequencing project: providing services to taxonomists for standard genome sequencing and annotation.</title>
        <authorList>
            <consortium name="The Broad Institute Genomics Platform"/>
            <consortium name="The Broad Institute Genome Sequencing Center for Infectious Disease"/>
            <person name="Wu L."/>
            <person name="Ma J."/>
        </authorList>
    </citation>
    <scope>NUCLEOTIDE SEQUENCE [LARGE SCALE GENOMIC DNA]</scope>
    <source>
        <strain evidence="2">JCM 10411</strain>
    </source>
</reference>
<evidence type="ECO:0000313" key="1">
    <source>
        <dbReference type="EMBL" id="MFC5854181.1"/>
    </source>
</evidence>
<name>A0ABW1E1T0_9ACTN</name>
<dbReference type="InterPro" id="IPR046300">
    <property type="entry name" value="DUF6415"/>
</dbReference>